<comment type="similarity">
    <text evidence="1">Belongs to the SMC family. SbcC subfamily.</text>
</comment>
<keyword evidence="8" id="KW-1185">Reference proteome</keyword>
<dbReference type="InterPro" id="IPR027417">
    <property type="entry name" value="P-loop_NTPase"/>
</dbReference>
<evidence type="ECO:0000256" key="5">
    <source>
        <dbReference type="SAM" id="MobiDB-lite"/>
    </source>
</evidence>
<gene>
    <name evidence="7" type="ORF">MUO15_03115</name>
</gene>
<name>A0ABY4HDN0_9BACI</name>
<dbReference type="Gene3D" id="3.40.50.300">
    <property type="entry name" value="P-loop containing nucleotide triphosphate hydrolases"/>
    <property type="match status" value="2"/>
</dbReference>
<evidence type="ECO:0000313" key="8">
    <source>
        <dbReference type="Proteomes" id="UP000830326"/>
    </source>
</evidence>
<dbReference type="SUPFAM" id="SSF52540">
    <property type="entry name" value="P-loop containing nucleoside triphosphate hydrolases"/>
    <property type="match status" value="1"/>
</dbReference>
<protein>
    <recommendedName>
        <fullName evidence="3">Nuclease SbcCD subunit C</fullName>
    </recommendedName>
</protein>
<proteinExistence type="inferred from homology"/>
<reference evidence="7" key="1">
    <citation type="submission" date="2022-04" db="EMBL/GenBank/DDBJ databases">
        <title>Halobacillus sp. isolated from saltern.</title>
        <authorList>
            <person name="Won M."/>
            <person name="Lee C.-M."/>
            <person name="Woen H.-Y."/>
            <person name="Kwon S.-W."/>
        </authorList>
    </citation>
    <scope>NUCLEOTIDE SEQUENCE</scope>
    <source>
        <strain evidence="7">SSHM10-5</strain>
    </source>
</reference>
<dbReference type="PANTHER" id="PTHR32114:SF2">
    <property type="entry name" value="ABC TRANSPORTER ABCH.3"/>
    <property type="match status" value="1"/>
</dbReference>
<feature type="coiled-coil region" evidence="4">
    <location>
        <begin position="546"/>
        <end position="573"/>
    </location>
</feature>
<dbReference type="EMBL" id="CP095075">
    <property type="protein sequence ID" value="UOR12523.1"/>
    <property type="molecule type" value="Genomic_DNA"/>
</dbReference>
<feature type="coiled-coil region" evidence="4">
    <location>
        <begin position="604"/>
        <end position="655"/>
    </location>
</feature>
<feature type="coiled-coil region" evidence="4">
    <location>
        <begin position="772"/>
        <end position="799"/>
    </location>
</feature>
<evidence type="ECO:0000259" key="6">
    <source>
        <dbReference type="Pfam" id="PF13476"/>
    </source>
</evidence>
<comment type="subunit">
    <text evidence="2">Heterodimer of SbcC and SbcD.</text>
</comment>
<sequence length="1039" mass="121605">MKALTLTMNAFGPYKKKQVIDFTELGEESIFLITGPTGAGKTTIFDAMCFALYGRASGTDRDQDTLRSHFSEPNETTYVNFHFRLRGKEYRVVRMPKQVRKKERGEGFKDEPTRAELFMILPNGNEQLLASKIKEVNDHIEQLLSLDYEQFRKMIMIPQGEFRKLISENSKEREEILQRIFRTHFFAQLTDYFKESSRSLEKEIERFQWKIDQAVNRIDWGEEQAADSKSEDPDHILERLHTRLSTQQKEKGEQSTQVQALVKQTDQAQEQYHEAKAIEELFKEQEVLQKENRELSSQKQSFQALEQKVKAAKQALEVLPYERQVEDRQSEYRKLTEDQQEKEKIKDQLQQSFKETAASYQHEVENESQREQLKEQWKRKQEMREKLDELISLENEVDKYDKLVAQEKSKLDEIKGKKEKLEKQKQELTKKSASERETTADKYRHKERVDDLKRRKKDVITLKDEWNKLHNLRSRYQTLAKTFTEIKEKRKFAKDNYDTAVDELKQHHAYHLAVVLNDEEACPVCGAHEHPSLATKPPGVQSAEAIDQLKTAYESMDQTFQEKQEQLLTLKAEGESQKQLVETLFTSFEPQMEEQSTQAIDKAYAYVTEQLQDKEQKLAELDKRLVSIQEAAEQLASLEEQVNHVVKEEEEHNKQYNFLLQKRVGFSSQFDQMKQTYTFDTVDRNQMDRLVSKSENQYKKALEEWEAIHRNYQKIEQMLQESITEEKQVEQFVQKAQSLLTDKQQQFNQTLDQFHFQSVDDYKNALLPKEEVDSLDQKLNHYHQRLAIVEQRMKEVTNRLSDQERPQLDELYQTWQYKKQQVQANQQILNELEITYKQNKDLHGNMQVLLEGQRDRAKQYYDLAELANLAKGNNHLRLSLERYVLASYLDEILIQANLRLDQMSDHRYQLIRSDEIAKKGAQSGLDLEVIDHHTGQRRSVKTLSGGEGFKASLSLALGMADVVQSHAGGVQLDTLFIDEGFGTLDELSLEQAINCLRGLQDGNRILGIISHVPQLKEEIPAKLHIHTGVEGSTVQFNFQ</sequence>
<evidence type="ECO:0000256" key="3">
    <source>
        <dbReference type="ARBA" id="ARBA00013368"/>
    </source>
</evidence>
<evidence type="ECO:0000313" key="7">
    <source>
        <dbReference type="EMBL" id="UOR12523.1"/>
    </source>
</evidence>
<dbReference type="PANTHER" id="PTHR32114">
    <property type="entry name" value="ABC TRANSPORTER ABCH.3"/>
    <property type="match status" value="1"/>
</dbReference>
<accession>A0ABY4HDN0</accession>
<organism evidence="7 8">
    <name type="scientific">Halobacillus amylolyticus</name>
    <dbReference type="NCBI Taxonomy" id="2932259"/>
    <lineage>
        <taxon>Bacteria</taxon>
        <taxon>Bacillati</taxon>
        <taxon>Bacillota</taxon>
        <taxon>Bacilli</taxon>
        <taxon>Bacillales</taxon>
        <taxon>Bacillaceae</taxon>
        <taxon>Halobacillus</taxon>
    </lineage>
</organism>
<evidence type="ECO:0000256" key="2">
    <source>
        <dbReference type="ARBA" id="ARBA00011322"/>
    </source>
</evidence>
<dbReference type="Pfam" id="PF13558">
    <property type="entry name" value="SbcC_Walker_B"/>
    <property type="match status" value="1"/>
</dbReference>
<dbReference type="Pfam" id="PF13476">
    <property type="entry name" value="AAA_23"/>
    <property type="match status" value="1"/>
</dbReference>
<dbReference type="Proteomes" id="UP000830326">
    <property type="component" value="Chromosome"/>
</dbReference>
<evidence type="ECO:0000256" key="4">
    <source>
        <dbReference type="SAM" id="Coils"/>
    </source>
</evidence>
<evidence type="ECO:0000256" key="1">
    <source>
        <dbReference type="ARBA" id="ARBA00006930"/>
    </source>
</evidence>
<feature type="domain" description="Rad50/SbcC-type AAA" evidence="6">
    <location>
        <begin position="6"/>
        <end position="206"/>
    </location>
</feature>
<dbReference type="RefSeq" id="WP_245033322.1">
    <property type="nucleotide sequence ID" value="NZ_CP095075.1"/>
</dbReference>
<dbReference type="InterPro" id="IPR038729">
    <property type="entry name" value="Rad50/SbcC_AAA"/>
</dbReference>
<keyword evidence="4" id="KW-0175">Coiled coil</keyword>
<feature type="region of interest" description="Disordered" evidence="5">
    <location>
        <begin position="420"/>
        <end position="442"/>
    </location>
</feature>